<gene>
    <name evidence="1" type="ORF">Pma05_18810</name>
</gene>
<sequence>MTVGLLLAISFGGAPVVLVGPLYTARNYRLSHRGQVTDRLTNALERLGSDWAGRSGRPSSRRPAHHRPAFGHDELAALVGDLGPTDLVRRGAVVRREVLAEQVGS</sequence>
<dbReference type="RefSeq" id="WP_203856904.1">
    <property type="nucleotide sequence ID" value="NZ_BAAAZQ010000009.1"/>
</dbReference>
<evidence type="ECO:0000313" key="2">
    <source>
        <dbReference type="Proteomes" id="UP000621500"/>
    </source>
</evidence>
<dbReference type="Proteomes" id="UP000621500">
    <property type="component" value="Unassembled WGS sequence"/>
</dbReference>
<keyword evidence="2" id="KW-1185">Reference proteome</keyword>
<evidence type="ECO:0000313" key="1">
    <source>
        <dbReference type="EMBL" id="GIG95308.1"/>
    </source>
</evidence>
<protein>
    <submittedName>
        <fullName evidence="1">Uncharacterized protein</fullName>
    </submittedName>
</protein>
<organism evidence="1 2">
    <name type="scientific">Plantactinospora mayteni</name>
    <dbReference type="NCBI Taxonomy" id="566021"/>
    <lineage>
        <taxon>Bacteria</taxon>
        <taxon>Bacillati</taxon>
        <taxon>Actinomycetota</taxon>
        <taxon>Actinomycetes</taxon>
        <taxon>Micromonosporales</taxon>
        <taxon>Micromonosporaceae</taxon>
        <taxon>Plantactinospora</taxon>
    </lineage>
</organism>
<dbReference type="EMBL" id="BONX01000009">
    <property type="protein sequence ID" value="GIG95308.1"/>
    <property type="molecule type" value="Genomic_DNA"/>
</dbReference>
<name>A0ABQ4EKM5_9ACTN</name>
<reference evidence="1 2" key="1">
    <citation type="submission" date="2021-01" db="EMBL/GenBank/DDBJ databases">
        <title>Whole genome shotgun sequence of Plantactinospora mayteni NBRC 109088.</title>
        <authorList>
            <person name="Komaki H."/>
            <person name="Tamura T."/>
        </authorList>
    </citation>
    <scope>NUCLEOTIDE SEQUENCE [LARGE SCALE GENOMIC DNA]</scope>
    <source>
        <strain evidence="1 2">NBRC 109088</strain>
    </source>
</reference>
<accession>A0ABQ4EKM5</accession>
<proteinExistence type="predicted"/>
<comment type="caution">
    <text evidence="1">The sequence shown here is derived from an EMBL/GenBank/DDBJ whole genome shotgun (WGS) entry which is preliminary data.</text>
</comment>